<dbReference type="GO" id="GO:0004197">
    <property type="term" value="F:cysteine-type endopeptidase activity"/>
    <property type="evidence" value="ECO:0007669"/>
    <property type="project" value="InterPro"/>
</dbReference>
<dbReference type="InterPro" id="IPR011600">
    <property type="entry name" value="Pept_C14_caspase"/>
</dbReference>
<organism evidence="2 3">
    <name type="scientific">Micromonospora purpureochromogenes</name>
    <dbReference type="NCBI Taxonomy" id="47872"/>
    <lineage>
        <taxon>Bacteria</taxon>
        <taxon>Bacillati</taxon>
        <taxon>Actinomycetota</taxon>
        <taxon>Actinomycetes</taxon>
        <taxon>Micromonosporales</taxon>
        <taxon>Micromonosporaceae</taxon>
        <taxon>Micromonospora</taxon>
    </lineage>
</organism>
<dbReference type="EMBL" id="LT607410">
    <property type="protein sequence ID" value="SCE68744.1"/>
    <property type="molecule type" value="Genomic_DNA"/>
</dbReference>
<evidence type="ECO:0000259" key="1">
    <source>
        <dbReference type="Pfam" id="PF00656"/>
    </source>
</evidence>
<feature type="domain" description="Peptidase C14 caspase" evidence="1">
    <location>
        <begin position="2"/>
        <end position="38"/>
    </location>
</feature>
<dbReference type="GO" id="GO:0006508">
    <property type="term" value="P:proteolysis"/>
    <property type="evidence" value="ECO:0007669"/>
    <property type="project" value="InterPro"/>
</dbReference>
<dbReference type="AlphaFoldDB" id="A0A1C4UAR1"/>
<reference evidence="2 3" key="1">
    <citation type="submission" date="2016-06" db="EMBL/GenBank/DDBJ databases">
        <authorList>
            <person name="Kjaerup R.B."/>
            <person name="Dalgaard T.S."/>
            <person name="Juul-Madsen H.R."/>
        </authorList>
    </citation>
    <scope>NUCLEOTIDE SEQUENCE [LARGE SCALE GENOMIC DNA]</scope>
    <source>
        <strain evidence="2 3">DSM 43821</strain>
    </source>
</reference>
<proteinExistence type="predicted"/>
<protein>
    <submittedName>
        <fullName evidence="2">Caspase domain-containing protein</fullName>
    </submittedName>
</protein>
<accession>A0A1C4UAR1</accession>
<name>A0A1C4UAR1_9ACTN</name>
<evidence type="ECO:0000313" key="3">
    <source>
        <dbReference type="Proteomes" id="UP000198228"/>
    </source>
</evidence>
<dbReference type="Proteomes" id="UP000198228">
    <property type="component" value="Chromosome I"/>
</dbReference>
<sequence length="42" mass="4334">MTGKALLIGAATHGLTGVRNDVEAMAQTLRARGFAVQPLVTP</sequence>
<gene>
    <name evidence="2" type="ORF">GA0074696_0233</name>
</gene>
<evidence type="ECO:0000313" key="2">
    <source>
        <dbReference type="EMBL" id="SCE68744.1"/>
    </source>
</evidence>
<dbReference type="Pfam" id="PF00656">
    <property type="entry name" value="Peptidase_C14"/>
    <property type="match status" value="1"/>
</dbReference>